<reference evidence="1" key="1">
    <citation type="journal article" date="2019" name="MBio">
        <title>Virus Genomes from Deep Sea Sediments Expand the Ocean Megavirome and Support Independent Origins of Viral Gigantism.</title>
        <authorList>
            <person name="Backstrom D."/>
            <person name="Yutin N."/>
            <person name="Jorgensen S.L."/>
            <person name="Dharamshi J."/>
            <person name="Homa F."/>
            <person name="Zaremba-Niedwiedzka K."/>
            <person name="Spang A."/>
            <person name="Wolf Y.I."/>
            <person name="Koonin E.V."/>
            <person name="Ettema T.J."/>
        </authorList>
    </citation>
    <scope>NUCLEOTIDE SEQUENCE</scope>
</reference>
<keyword evidence="1" id="KW-0223">Dioxygenase</keyword>
<evidence type="ECO:0000313" key="1">
    <source>
        <dbReference type="EMBL" id="QBK84892.1"/>
    </source>
</evidence>
<sequence>MDFIFKPVRCYTTFKENIISTNFATDLYEYLRDNITWEDGIKSRKGFTRKAKSLSMCDNPRIDSVIITALHELIKQEYAVLGIYLNYYRNGEMWTPNHSHKGTHQLVISLGATRTLNIAKKSYEMTNGSAIIFGSSTHGVPKDKSINGRISIATFMKPIKISYIQSRSDEELAHKLQLEKWSN</sequence>
<accession>A0A481YNM5</accession>
<protein>
    <submittedName>
        <fullName evidence="1">Alkylated DNA repair dioxygenase</fullName>
    </submittedName>
</protein>
<name>A0A481YNM5_9VIRU</name>
<dbReference type="GO" id="GO:0051213">
    <property type="term" value="F:dioxygenase activity"/>
    <property type="evidence" value="ECO:0007669"/>
    <property type="project" value="UniProtKB-KW"/>
</dbReference>
<keyword evidence="1" id="KW-0560">Oxidoreductase</keyword>
<dbReference type="SUPFAM" id="SSF51197">
    <property type="entry name" value="Clavaminate synthase-like"/>
    <property type="match status" value="1"/>
</dbReference>
<organism evidence="1">
    <name type="scientific">Pithovirus LCDPAC02</name>
    <dbReference type="NCBI Taxonomy" id="2506601"/>
    <lineage>
        <taxon>Viruses</taxon>
        <taxon>Pithoviruses</taxon>
    </lineage>
</organism>
<dbReference type="InterPro" id="IPR037151">
    <property type="entry name" value="AlkB-like_sf"/>
</dbReference>
<dbReference type="Gene3D" id="2.60.120.590">
    <property type="entry name" value="Alpha-ketoglutarate-dependent dioxygenase AlkB-like"/>
    <property type="match status" value="1"/>
</dbReference>
<dbReference type="EMBL" id="MK500300">
    <property type="protein sequence ID" value="QBK84892.1"/>
    <property type="molecule type" value="Genomic_DNA"/>
</dbReference>
<proteinExistence type="predicted"/>
<gene>
    <name evidence="1" type="ORF">LCDPAC02_00910</name>
</gene>